<accession>A0A813W0N9</accession>
<comment type="caution">
    <text evidence="8">The sequence shown here is derived from an EMBL/GenBank/DDBJ whole genome shotgun (WGS) entry which is preliminary data.</text>
</comment>
<dbReference type="OrthoDB" id="10095066at2759"/>
<dbReference type="Gene3D" id="1.20.1070.10">
    <property type="entry name" value="Rhodopsin 7-helix transmembrane proteins"/>
    <property type="match status" value="1"/>
</dbReference>
<dbReference type="EMBL" id="CAJNOM010000001">
    <property type="protein sequence ID" value="CAF0728583.1"/>
    <property type="molecule type" value="Genomic_DNA"/>
</dbReference>
<keyword evidence="2 5" id="KW-0812">Transmembrane</keyword>
<evidence type="ECO:0000259" key="6">
    <source>
        <dbReference type="PROSITE" id="PS50262"/>
    </source>
</evidence>
<evidence type="ECO:0000256" key="1">
    <source>
        <dbReference type="ARBA" id="ARBA00004370"/>
    </source>
</evidence>
<keyword evidence="10" id="KW-1185">Reference proteome</keyword>
<dbReference type="Proteomes" id="UP000663832">
    <property type="component" value="Unassembled WGS sequence"/>
</dbReference>
<feature type="transmembrane region" description="Helical" evidence="5">
    <location>
        <begin position="12"/>
        <end position="38"/>
    </location>
</feature>
<dbReference type="GO" id="GO:0016020">
    <property type="term" value="C:membrane"/>
    <property type="evidence" value="ECO:0007669"/>
    <property type="project" value="UniProtKB-SubCell"/>
</dbReference>
<name>A0A813W0N9_9BILA</name>
<feature type="transmembrane region" description="Helical" evidence="5">
    <location>
        <begin position="50"/>
        <end position="72"/>
    </location>
</feature>
<proteinExistence type="predicted"/>
<reference evidence="8" key="1">
    <citation type="submission" date="2021-02" db="EMBL/GenBank/DDBJ databases">
        <authorList>
            <person name="Nowell W R."/>
        </authorList>
    </citation>
    <scope>NUCLEOTIDE SEQUENCE</scope>
</reference>
<evidence type="ECO:0000256" key="4">
    <source>
        <dbReference type="ARBA" id="ARBA00023136"/>
    </source>
</evidence>
<evidence type="ECO:0000313" key="9">
    <source>
        <dbReference type="EMBL" id="CAF1154367.1"/>
    </source>
</evidence>
<feature type="transmembrane region" description="Helical" evidence="5">
    <location>
        <begin position="174"/>
        <end position="197"/>
    </location>
</feature>
<evidence type="ECO:0000313" key="11">
    <source>
        <dbReference type="Proteomes" id="UP000663877"/>
    </source>
</evidence>
<protein>
    <recommendedName>
        <fullName evidence="6">G-protein coupled receptors family 1 profile domain-containing protein</fullName>
    </recommendedName>
</protein>
<keyword evidence="3 5" id="KW-1133">Transmembrane helix</keyword>
<dbReference type="SUPFAM" id="SSF81321">
    <property type="entry name" value="Family A G protein-coupled receptor-like"/>
    <property type="match status" value="1"/>
</dbReference>
<evidence type="ECO:0000313" key="8">
    <source>
        <dbReference type="EMBL" id="CAF0848227.1"/>
    </source>
</evidence>
<comment type="subcellular location">
    <subcellularLocation>
        <location evidence="1">Membrane</location>
    </subcellularLocation>
</comment>
<feature type="domain" description="G-protein coupled receptors family 1 profile" evidence="6">
    <location>
        <begin position="27"/>
        <end position="290"/>
    </location>
</feature>
<dbReference type="InterPro" id="IPR017452">
    <property type="entry name" value="GPCR_Rhodpsn_7TM"/>
</dbReference>
<dbReference type="EMBL" id="CAJNOI010000023">
    <property type="protein sequence ID" value="CAF0848227.1"/>
    <property type="molecule type" value="Genomic_DNA"/>
</dbReference>
<dbReference type="AlphaFoldDB" id="A0A813W0N9"/>
<feature type="transmembrane region" description="Helical" evidence="5">
    <location>
        <begin position="263"/>
        <end position="285"/>
    </location>
</feature>
<gene>
    <name evidence="8" type="ORF">BJG266_LOCUS7697</name>
    <name evidence="9" type="ORF">QVE165_LOCUS23197</name>
    <name evidence="7" type="ORF">QVE165_LOCUS56</name>
</gene>
<feature type="transmembrane region" description="Helical" evidence="5">
    <location>
        <begin position="131"/>
        <end position="154"/>
    </location>
</feature>
<evidence type="ECO:0000313" key="7">
    <source>
        <dbReference type="EMBL" id="CAF0728583.1"/>
    </source>
</evidence>
<evidence type="ECO:0000256" key="2">
    <source>
        <dbReference type="ARBA" id="ARBA00022692"/>
    </source>
</evidence>
<evidence type="ECO:0000256" key="5">
    <source>
        <dbReference type="SAM" id="Phobius"/>
    </source>
</evidence>
<organism evidence="8 11">
    <name type="scientific">Adineta steineri</name>
    <dbReference type="NCBI Taxonomy" id="433720"/>
    <lineage>
        <taxon>Eukaryota</taxon>
        <taxon>Metazoa</taxon>
        <taxon>Spiralia</taxon>
        <taxon>Gnathifera</taxon>
        <taxon>Rotifera</taxon>
        <taxon>Eurotatoria</taxon>
        <taxon>Bdelloidea</taxon>
        <taxon>Adinetida</taxon>
        <taxon>Adinetidae</taxon>
        <taxon>Adineta</taxon>
    </lineage>
</organism>
<dbReference type="EMBL" id="CAJNOM010000156">
    <property type="protein sequence ID" value="CAF1154367.1"/>
    <property type="molecule type" value="Genomic_DNA"/>
</dbReference>
<feature type="transmembrane region" description="Helical" evidence="5">
    <location>
        <begin position="92"/>
        <end position="110"/>
    </location>
</feature>
<evidence type="ECO:0000313" key="10">
    <source>
        <dbReference type="Proteomes" id="UP000663832"/>
    </source>
</evidence>
<sequence length="318" mass="37120">MNNNTTRTADFVLPLFTVIFGSIASIMSAMILFIVIYHQHKNRVTKEKRITLILCVNIYLCIFLWSTILMLLNIRTVLGDLYGLSFDSIQCIFYGYIDLNISGTFYYGFVTQAFYRFCRIIYPAYRWYQVYWLYIIAVPLQFIMACLVMCPLYFWHAVVYMPGLYHCFIPIQNILGIVWMFFFFYGLPVFFLSVTYIRITRYIHQQSTNQTIAVKRRQARDFVVIKRIMAQINMLFTLALPGTILMIISYVTGNTYPVHYRVAWLSIELSLIILSILMIVMTPQLKTIVISKWKRDRVIPVAATVGNSVATRTVGTLQ</sequence>
<dbReference type="Proteomes" id="UP000663877">
    <property type="component" value="Unassembled WGS sequence"/>
</dbReference>
<evidence type="ECO:0000256" key="3">
    <source>
        <dbReference type="ARBA" id="ARBA00022989"/>
    </source>
</evidence>
<keyword evidence="4 5" id="KW-0472">Membrane</keyword>
<feature type="transmembrane region" description="Helical" evidence="5">
    <location>
        <begin position="232"/>
        <end position="251"/>
    </location>
</feature>
<dbReference type="PROSITE" id="PS50262">
    <property type="entry name" value="G_PROTEIN_RECEP_F1_2"/>
    <property type="match status" value="1"/>
</dbReference>